<dbReference type="EMBL" id="PHEX01000008">
    <property type="protein sequence ID" value="PKQ28671.1"/>
    <property type="molecule type" value="Genomic_DNA"/>
</dbReference>
<dbReference type="Proteomes" id="UP000233654">
    <property type="component" value="Unassembled WGS sequence"/>
</dbReference>
<evidence type="ECO:0000256" key="1">
    <source>
        <dbReference type="SAM" id="Phobius"/>
    </source>
</evidence>
<proteinExistence type="predicted"/>
<organism evidence="2 3">
    <name type="scientific">Candidatus Anoxymicrobium japonicum</name>
    <dbReference type="NCBI Taxonomy" id="2013648"/>
    <lineage>
        <taxon>Bacteria</taxon>
        <taxon>Bacillati</taxon>
        <taxon>Actinomycetota</taxon>
        <taxon>Candidatus Geothermincolia</taxon>
        <taxon>Candidatus Geothermincolales</taxon>
        <taxon>Candidatus Anoxymicrobiaceae</taxon>
        <taxon>Candidatus Anoxymicrobium</taxon>
    </lineage>
</organism>
<reference evidence="2 3" key="1">
    <citation type="journal article" date="2017" name="ISME J.">
        <title>Potential for microbial H2 and metal transformations associated with novel bacteria and archaea in deep terrestrial subsurface sediments.</title>
        <authorList>
            <person name="Hernsdorf A.W."/>
            <person name="Amano Y."/>
            <person name="Miyakawa K."/>
            <person name="Ise K."/>
            <person name="Suzuki Y."/>
            <person name="Anantharaman K."/>
            <person name="Probst A."/>
            <person name="Burstein D."/>
            <person name="Thomas B.C."/>
            <person name="Banfield J.F."/>
        </authorList>
    </citation>
    <scope>NUCLEOTIDE SEQUENCE [LARGE SCALE GENOMIC DNA]</scope>
    <source>
        <strain evidence="2">HGW-Actinobacteria-3</strain>
    </source>
</reference>
<keyword evidence="1" id="KW-0472">Membrane</keyword>
<evidence type="ECO:0008006" key="4">
    <source>
        <dbReference type="Google" id="ProtNLM"/>
    </source>
</evidence>
<evidence type="ECO:0000313" key="2">
    <source>
        <dbReference type="EMBL" id="PKQ28671.1"/>
    </source>
</evidence>
<dbReference type="PANTHER" id="PTHR12993">
    <property type="entry name" value="N-ACETYLGLUCOSAMINYL-PHOSPHATIDYLINOSITOL DE-N-ACETYLASE-RELATED"/>
    <property type="match status" value="1"/>
</dbReference>
<dbReference type="AlphaFoldDB" id="A0A2N3G7I4"/>
<comment type="caution">
    <text evidence="2">The sequence shown here is derived from an EMBL/GenBank/DDBJ whole genome shotgun (WGS) entry which is preliminary data.</text>
</comment>
<keyword evidence="1" id="KW-1133">Transmembrane helix</keyword>
<dbReference type="GO" id="GO:0016811">
    <property type="term" value="F:hydrolase activity, acting on carbon-nitrogen (but not peptide) bonds, in linear amides"/>
    <property type="evidence" value="ECO:0007669"/>
    <property type="project" value="TreeGrafter"/>
</dbReference>
<dbReference type="InterPro" id="IPR024078">
    <property type="entry name" value="LmbE-like_dom_sf"/>
</dbReference>
<sequence length="475" mass="53307">MLNRSANKPPGSIIQAMLGTAIILLTLYMVVVQNLGNIKTPPVIKGLSQLRFSPIGERLLVIAPHPDDETLATGGLIQQALSEHRKVKVVIMTCGDGNAGIVRAYTKKNNVTPVDFRLVGKVRIRESKNALARLGLTEGDLTLLAYPDGGLNSLWDYNWDYDNLHRGLNGHDHAPYSFAYQKNAPYCGENVVKNLTSIINDYKPTGIVFPDTQDNHHDHWAANAFMQYVLTKTGYRANKYIYLVHKRDFPFPAGDEPSYPLDPPTAFARQMSDWESLRLSSDNERVKGEALAVYKIPALVKQRFIESFVRTNELVGKTVVRHVRRVNTPPKFDAPVMPYKTCIDPPSDRVRSSPGNSGDLDRVSFCISKNTAYAGVETAGNISDKIKYSFRMRIFGVSRVDQVDMEFTRGTVRCLRDTHNSLACGAGMRAHVLEKRIWIEFPSSIFNGKKALMYCVDSSMNRKLLDRVAWHTCQL</sequence>
<dbReference type="SUPFAM" id="SSF102588">
    <property type="entry name" value="LmbE-like"/>
    <property type="match status" value="1"/>
</dbReference>
<gene>
    <name evidence="2" type="ORF">CVT63_01435</name>
</gene>
<keyword evidence="1" id="KW-0812">Transmembrane</keyword>
<dbReference type="GO" id="GO:0016137">
    <property type="term" value="P:glycoside metabolic process"/>
    <property type="evidence" value="ECO:0007669"/>
    <property type="project" value="UniProtKB-ARBA"/>
</dbReference>
<accession>A0A2N3G7I4</accession>
<dbReference type="PANTHER" id="PTHR12993:SF29">
    <property type="entry name" value="BLR3841 PROTEIN"/>
    <property type="match status" value="1"/>
</dbReference>
<name>A0A2N3G7I4_9ACTN</name>
<dbReference type="InterPro" id="IPR003737">
    <property type="entry name" value="GlcNAc_PI_deacetylase-related"/>
</dbReference>
<dbReference type="Pfam" id="PF02585">
    <property type="entry name" value="PIG-L"/>
    <property type="match status" value="1"/>
</dbReference>
<evidence type="ECO:0000313" key="3">
    <source>
        <dbReference type="Proteomes" id="UP000233654"/>
    </source>
</evidence>
<protein>
    <recommendedName>
        <fullName evidence="4">LmbE family protein</fullName>
    </recommendedName>
</protein>
<dbReference type="Gene3D" id="3.40.50.10320">
    <property type="entry name" value="LmbE-like"/>
    <property type="match status" value="1"/>
</dbReference>
<feature type="transmembrane region" description="Helical" evidence="1">
    <location>
        <begin position="12"/>
        <end position="31"/>
    </location>
</feature>